<name>A0AAD8KYX6_TARER</name>
<gene>
    <name evidence="3" type="ORF">QVD17_11911</name>
</gene>
<dbReference type="InterPro" id="IPR006527">
    <property type="entry name" value="F-box-assoc_dom_typ1"/>
</dbReference>
<dbReference type="InterPro" id="IPR017451">
    <property type="entry name" value="F-box-assoc_interact_dom"/>
</dbReference>
<dbReference type="SUPFAM" id="SSF81383">
    <property type="entry name" value="F-box domain"/>
    <property type="match status" value="1"/>
</dbReference>
<dbReference type="EMBL" id="JAUHHV010000003">
    <property type="protein sequence ID" value="KAK1429696.1"/>
    <property type="molecule type" value="Genomic_DNA"/>
</dbReference>
<dbReference type="PANTHER" id="PTHR31672:SF13">
    <property type="entry name" value="F-BOX PROTEIN CPR30-LIKE"/>
    <property type="match status" value="1"/>
</dbReference>
<dbReference type="Pfam" id="PF07734">
    <property type="entry name" value="FBA_1"/>
    <property type="match status" value="1"/>
</dbReference>
<dbReference type="NCBIfam" id="TIGR01640">
    <property type="entry name" value="F_box_assoc_1"/>
    <property type="match status" value="1"/>
</dbReference>
<comment type="caution">
    <text evidence="3">The sequence shown here is derived from an EMBL/GenBank/DDBJ whole genome shotgun (WGS) entry which is preliminary data.</text>
</comment>
<dbReference type="InterPro" id="IPR050796">
    <property type="entry name" value="SCF_F-box_component"/>
</dbReference>
<accession>A0AAD8KYX6</accession>
<sequence length="360" mass="41208">MNVNGRRTTSIDDVPADILSTEILIRLPAKCIGRCKIVSKQWLSLVAAQNFRLMHCRRMSTSYNQMFLSIGICESSVFPVTFEQSDYFSKTQIPLPSNVSSSGVRVLTSFDGLICLSFRGTHKLILWNPLTRVTKFISSTQSRGRFKQKSDAVGLYASPSNEYMLLHAKRRNGMMTRYKYSSRLDSWRKMGFIDERKYHNYKMSWSNGTFFQGGVYFTIKVHAIGEGNYLYGFHVDSDQFKSKPFPATSHDDGEGSLVLVRKALHMFVAHGFPFWSLDLWRMDVDNWTKIWVRQSIVPQSLFSHTITYIVSTDRFLVVSKSGCVNELDITKNGEECYYPVFLGSRLQGAVYTETLMSGDF</sequence>
<organism evidence="3 4">
    <name type="scientific">Tagetes erecta</name>
    <name type="common">African marigold</name>
    <dbReference type="NCBI Taxonomy" id="13708"/>
    <lineage>
        <taxon>Eukaryota</taxon>
        <taxon>Viridiplantae</taxon>
        <taxon>Streptophyta</taxon>
        <taxon>Embryophyta</taxon>
        <taxon>Tracheophyta</taxon>
        <taxon>Spermatophyta</taxon>
        <taxon>Magnoliopsida</taxon>
        <taxon>eudicotyledons</taxon>
        <taxon>Gunneridae</taxon>
        <taxon>Pentapetalae</taxon>
        <taxon>asterids</taxon>
        <taxon>campanulids</taxon>
        <taxon>Asterales</taxon>
        <taxon>Asteraceae</taxon>
        <taxon>Asteroideae</taxon>
        <taxon>Heliantheae alliance</taxon>
        <taxon>Tageteae</taxon>
        <taxon>Tagetes</taxon>
    </lineage>
</organism>
<keyword evidence="4" id="KW-1185">Reference proteome</keyword>
<feature type="domain" description="F-box" evidence="1">
    <location>
        <begin position="19"/>
        <end position="52"/>
    </location>
</feature>
<evidence type="ECO:0000259" key="2">
    <source>
        <dbReference type="Pfam" id="PF07734"/>
    </source>
</evidence>
<protein>
    <recommendedName>
        <fullName evidence="5">F-box domain-containing protein</fullName>
    </recommendedName>
</protein>
<evidence type="ECO:0008006" key="5">
    <source>
        <dbReference type="Google" id="ProtNLM"/>
    </source>
</evidence>
<dbReference type="Pfam" id="PF00646">
    <property type="entry name" value="F-box"/>
    <property type="match status" value="1"/>
</dbReference>
<dbReference type="InterPro" id="IPR001810">
    <property type="entry name" value="F-box_dom"/>
</dbReference>
<evidence type="ECO:0000313" key="3">
    <source>
        <dbReference type="EMBL" id="KAK1429696.1"/>
    </source>
</evidence>
<dbReference type="Gene3D" id="1.20.1280.50">
    <property type="match status" value="1"/>
</dbReference>
<dbReference type="AlphaFoldDB" id="A0AAD8KYX6"/>
<dbReference type="Proteomes" id="UP001229421">
    <property type="component" value="Unassembled WGS sequence"/>
</dbReference>
<dbReference type="InterPro" id="IPR036047">
    <property type="entry name" value="F-box-like_dom_sf"/>
</dbReference>
<proteinExistence type="predicted"/>
<reference evidence="3" key="1">
    <citation type="journal article" date="2023" name="bioRxiv">
        <title>Improved chromosome-level genome assembly for marigold (Tagetes erecta).</title>
        <authorList>
            <person name="Jiang F."/>
            <person name="Yuan L."/>
            <person name="Wang S."/>
            <person name="Wang H."/>
            <person name="Xu D."/>
            <person name="Wang A."/>
            <person name="Fan W."/>
        </authorList>
    </citation>
    <scope>NUCLEOTIDE SEQUENCE</scope>
    <source>
        <strain evidence="3">WSJ</strain>
        <tissue evidence="3">Leaf</tissue>
    </source>
</reference>
<evidence type="ECO:0000259" key="1">
    <source>
        <dbReference type="Pfam" id="PF00646"/>
    </source>
</evidence>
<evidence type="ECO:0000313" key="4">
    <source>
        <dbReference type="Proteomes" id="UP001229421"/>
    </source>
</evidence>
<feature type="domain" description="F-box associated beta-propeller type 1" evidence="2">
    <location>
        <begin position="104"/>
        <end position="310"/>
    </location>
</feature>
<dbReference type="PANTHER" id="PTHR31672">
    <property type="entry name" value="BNACNNG10540D PROTEIN"/>
    <property type="match status" value="1"/>
</dbReference>